<protein>
    <recommendedName>
        <fullName evidence="3">Transposase DDE domain-containing protein</fullName>
    </recommendedName>
</protein>
<reference evidence="2" key="1">
    <citation type="submission" date="2016-10" db="EMBL/GenBank/DDBJ databases">
        <authorList>
            <person name="Varghese N."/>
            <person name="Submissions S."/>
        </authorList>
    </citation>
    <scope>NUCLEOTIDE SEQUENCE [LARGE SCALE GENOMIC DNA]</scope>
    <source>
        <strain evidence="2">DSM 17038</strain>
    </source>
</reference>
<dbReference type="AlphaFoldDB" id="A0A1I2QWC9"/>
<accession>A0A1I2QWC9</accession>
<proteinExistence type="predicted"/>
<evidence type="ECO:0008006" key="3">
    <source>
        <dbReference type="Google" id="ProtNLM"/>
    </source>
</evidence>
<dbReference type="Proteomes" id="UP000199337">
    <property type="component" value="Unassembled WGS sequence"/>
</dbReference>
<name>A0A1I2QWC9_9FIRM</name>
<organism evidence="1 2">
    <name type="scientific">Desulfotruncus arcticus DSM 17038</name>
    <dbReference type="NCBI Taxonomy" id="1121424"/>
    <lineage>
        <taxon>Bacteria</taxon>
        <taxon>Bacillati</taxon>
        <taxon>Bacillota</taxon>
        <taxon>Clostridia</taxon>
        <taxon>Eubacteriales</taxon>
        <taxon>Desulfallaceae</taxon>
        <taxon>Desulfotruncus</taxon>
    </lineage>
</organism>
<sequence length="103" mass="11926">MNVILNGYHLYMLTDANSHYDLPLYPRLHPASRHDAVSFVVSSVEFSQRFNLGMVDKFLLDAAHDAGPIYDLLLHQNIEPFIDLNVRGKKNTETNCDIQNFWY</sequence>
<evidence type="ECO:0000313" key="2">
    <source>
        <dbReference type="Proteomes" id="UP000199337"/>
    </source>
</evidence>
<dbReference type="EMBL" id="FOOX01000003">
    <property type="protein sequence ID" value="SFG29936.1"/>
    <property type="molecule type" value="Genomic_DNA"/>
</dbReference>
<keyword evidence="2" id="KW-1185">Reference proteome</keyword>
<gene>
    <name evidence="1" type="ORF">SAMN05660649_01325</name>
</gene>
<evidence type="ECO:0000313" key="1">
    <source>
        <dbReference type="EMBL" id="SFG29936.1"/>
    </source>
</evidence>